<evidence type="ECO:0000256" key="2">
    <source>
        <dbReference type="ARBA" id="ARBA00023125"/>
    </source>
</evidence>
<evidence type="ECO:0000256" key="3">
    <source>
        <dbReference type="ARBA" id="ARBA00023163"/>
    </source>
</evidence>
<keyword evidence="6" id="KW-0614">Plasmid</keyword>
<geneLocation type="plasmid" evidence="6 7">
    <name>unnamed2</name>
</geneLocation>
<keyword evidence="2" id="KW-0238">DNA-binding</keyword>
<dbReference type="Proteomes" id="UP001164965">
    <property type="component" value="Plasmid unnamed2"/>
</dbReference>
<dbReference type="Pfam" id="PF09339">
    <property type="entry name" value="HTH_IclR"/>
    <property type="match status" value="1"/>
</dbReference>
<dbReference type="Gene3D" id="3.30.450.40">
    <property type="match status" value="1"/>
</dbReference>
<dbReference type="InterPro" id="IPR005471">
    <property type="entry name" value="Tscrpt_reg_IclR_N"/>
</dbReference>
<keyword evidence="7" id="KW-1185">Reference proteome</keyword>
<feature type="domain" description="HTH iclR-type" evidence="4">
    <location>
        <begin position="1"/>
        <end position="59"/>
    </location>
</feature>
<dbReference type="PROSITE" id="PS51078">
    <property type="entry name" value="ICLR_ED"/>
    <property type="match status" value="1"/>
</dbReference>
<dbReference type="EMBL" id="CP110617">
    <property type="protein sequence ID" value="UZJ26975.1"/>
    <property type="molecule type" value="Genomic_DNA"/>
</dbReference>
<keyword evidence="1" id="KW-0805">Transcription regulation</keyword>
<keyword evidence="3" id="KW-0804">Transcription</keyword>
<dbReference type="RefSeq" id="WP_265385079.1">
    <property type="nucleotide sequence ID" value="NZ_CP110617.1"/>
</dbReference>
<dbReference type="InterPro" id="IPR014757">
    <property type="entry name" value="Tscrpt_reg_IclR_C"/>
</dbReference>
<dbReference type="InterPro" id="IPR036390">
    <property type="entry name" value="WH_DNA-bd_sf"/>
</dbReference>
<dbReference type="InterPro" id="IPR029016">
    <property type="entry name" value="GAF-like_dom_sf"/>
</dbReference>
<sequence>MTALEVLEKVATSGTGVTAKEIAHSLGLPPATTYRLLNILVAEGYLVRLADLTGFALGQRMGRLLGPTRPPTVCHAAHQLVTQLRENIRFAICLVCYYPPTTVQVVDADPDHALQADDTWVRHLHASAVGKLLLSEQGDWRDIFPERHLVAITAHTITSPADMDSQVVKFRERGVAHQLGELRSTTACYAVPVRSVSGALVGALAISGPLERQEALAELVQPMRDCADQLGPLLA</sequence>
<gene>
    <name evidence="6" type="ORF">RHODO2019_19010</name>
</gene>
<reference evidence="6" key="1">
    <citation type="submission" date="2022-10" db="EMBL/GenBank/DDBJ databases">
        <title>Rhodococcus sp.75.</title>
        <authorList>
            <person name="Sun M."/>
        </authorList>
    </citation>
    <scope>NUCLEOTIDE SEQUENCE</scope>
    <source>
        <strain evidence="6">75</strain>
        <plasmid evidence="6">unnamed2</plasmid>
    </source>
</reference>
<dbReference type="PANTHER" id="PTHR30136">
    <property type="entry name" value="HELIX-TURN-HELIX TRANSCRIPTIONAL REGULATOR, ICLR FAMILY"/>
    <property type="match status" value="1"/>
</dbReference>
<evidence type="ECO:0000256" key="1">
    <source>
        <dbReference type="ARBA" id="ARBA00023015"/>
    </source>
</evidence>
<dbReference type="SUPFAM" id="SSF46785">
    <property type="entry name" value="Winged helix' DNA-binding domain"/>
    <property type="match status" value="1"/>
</dbReference>
<dbReference type="Pfam" id="PF01614">
    <property type="entry name" value="IclR_C"/>
    <property type="match status" value="1"/>
</dbReference>
<evidence type="ECO:0000259" key="4">
    <source>
        <dbReference type="PROSITE" id="PS51077"/>
    </source>
</evidence>
<evidence type="ECO:0000313" key="7">
    <source>
        <dbReference type="Proteomes" id="UP001164965"/>
    </source>
</evidence>
<feature type="domain" description="IclR-ED" evidence="5">
    <location>
        <begin position="48"/>
        <end position="235"/>
    </location>
</feature>
<dbReference type="InterPro" id="IPR036388">
    <property type="entry name" value="WH-like_DNA-bd_sf"/>
</dbReference>
<dbReference type="SUPFAM" id="SSF55781">
    <property type="entry name" value="GAF domain-like"/>
    <property type="match status" value="1"/>
</dbReference>
<dbReference type="InterPro" id="IPR050707">
    <property type="entry name" value="HTH_MetabolicPath_Reg"/>
</dbReference>
<accession>A0ABY6P5Q7</accession>
<protein>
    <submittedName>
        <fullName evidence="6">Helix-turn-helix domain-containing protein</fullName>
    </submittedName>
</protein>
<dbReference type="PROSITE" id="PS51077">
    <property type="entry name" value="HTH_ICLR"/>
    <property type="match status" value="1"/>
</dbReference>
<name>A0ABY6P5Q7_9NOCA</name>
<dbReference type="PANTHER" id="PTHR30136:SF24">
    <property type="entry name" value="HTH-TYPE TRANSCRIPTIONAL REPRESSOR ALLR"/>
    <property type="match status" value="1"/>
</dbReference>
<proteinExistence type="predicted"/>
<evidence type="ECO:0000313" key="6">
    <source>
        <dbReference type="EMBL" id="UZJ26975.1"/>
    </source>
</evidence>
<evidence type="ECO:0000259" key="5">
    <source>
        <dbReference type="PROSITE" id="PS51078"/>
    </source>
</evidence>
<organism evidence="6 7">
    <name type="scientific">Rhodococcus antarcticus</name>
    <dbReference type="NCBI Taxonomy" id="2987751"/>
    <lineage>
        <taxon>Bacteria</taxon>
        <taxon>Bacillati</taxon>
        <taxon>Actinomycetota</taxon>
        <taxon>Actinomycetes</taxon>
        <taxon>Mycobacteriales</taxon>
        <taxon>Nocardiaceae</taxon>
        <taxon>Rhodococcus</taxon>
    </lineage>
</organism>
<dbReference type="Gene3D" id="1.10.10.10">
    <property type="entry name" value="Winged helix-like DNA-binding domain superfamily/Winged helix DNA-binding domain"/>
    <property type="match status" value="1"/>
</dbReference>